<evidence type="ECO:0000313" key="2">
    <source>
        <dbReference type="Proteomes" id="UP001165685"/>
    </source>
</evidence>
<reference evidence="1" key="1">
    <citation type="submission" date="2023-01" db="EMBL/GenBank/DDBJ databases">
        <title>Draft genome sequence of Nocardiopsis sp. LSu2-4 isolated from halophytes.</title>
        <authorList>
            <person name="Duangmal K."/>
            <person name="Chantavorakit T."/>
        </authorList>
    </citation>
    <scope>NUCLEOTIDE SEQUENCE</scope>
    <source>
        <strain evidence="1">LSu2-4</strain>
    </source>
</reference>
<organism evidence="1 2">
    <name type="scientific">Nocardiopsis suaedae</name>
    <dbReference type="NCBI Taxonomy" id="3018444"/>
    <lineage>
        <taxon>Bacteria</taxon>
        <taxon>Bacillati</taxon>
        <taxon>Actinomycetota</taxon>
        <taxon>Actinomycetes</taxon>
        <taxon>Streptosporangiales</taxon>
        <taxon>Nocardiopsidaceae</taxon>
        <taxon>Nocardiopsis</taxon>
    </lineage>
</organism>
<gene>
    <name evidence="1" type="ORF">O4U47_23675</name>
</gene>
<evidence type="ECO:0000313" key="1">
    <source>
        <dbReference type="EMBL" id="MDA2807529.1"/>
    </source>
</evidence>
<dbReference type="RefSeq" id="WP_270680157.1">
    <property type="nucleotide sequence ID" value="NZ_JAQFWP010000057.1"/>
</dbReference>
<name>A0ABT4TTE1_9ACTN</name>
<sequence length="74" mass="8535">MSTTEPAGTAPPVCSRRGCRQEARWALVWNNPKVHTPDRRKTWLACDEHRGYLADFLEVRGFLRETVPFDEFTG</sequence>
<dbReference type="Proteomes" id="UP001165685">
    <property type="component" value="Unassembled WGS sequence"/>
</dbReference>
<comment type="caution">
    <text evidence="1">The sequence shown here is derived from an EMBL/GenBank/DDBJ whole genome shotgun (WGS) entry which is preliminary data.</text>
</comment>
<protein>
    <recommendedName>
        <fullName evidence="3">Acetone carboxylase</fullName>
    </recommendedName>
</protein>
<proteinExistence type="predicted"/>
<dbReference type="EMBL" id="JAQFWP010000057">
    <property type="protein sequence ID" value="MDA2807529.1"/>
    <property type="molecule type" value="Genomic_DNA"/>
</dbReference>
<keyword evidence="2" id="KW-1185">Reference proteome</keyword>
<accession>A0ABT4TTE1</accession>
<evidence type="ECO:0008006" key="3">
    <source>
        <dbReference type="Google" id="ProtNLM"/>
    </source>
</evidence>